<sequence length="696" mass="78627">MKHIKIIFVLILSICIQSISFSQTKSTLLYNGSTASKFDIVFMGDGFSSANQTEYNNMVADYFKAMFTHDNGNLDNVLSELQDAFNVYRVNLTSAESGVTQYTCNNDDCSNNSPNQKNTSLNFKYSGCWNCCWMSKSSNTNTKINNALSAVGLSGAEFVVVILNETGFGGCSYGKVLSITKTTSNKVLLHELGHSVGKLADEYTRAGCHGPSNPSAVNVDKNSNPNKWNKFARSSITTGNPLEYNVDGFEGGHYKTDCIYRPSSNSTMKGNTNLFNPPSYNEFWKRNKPKSKYNFNKPIIGNFQGNSYSDVVLHYGNYITAYPTERPKGFTGSGASTTRPANSYITTKKVKGSGGTWYISSKDKFYVGDFTGDGYDDLLVFYPNGQYSRLGILKSVPNGFECIKKVYYNLPGWQMRDGDKFFIADFNGDNKDDFYIFNATNWNQGYMGMFRSTGSNFSYVKRYDKYLPGHYMSASDKYHVADYTGDNKEELVLFNPNSKVTRMFKSSGTSLSKTKEYFANLPGWTSKSGDKYYIADINGDGKDDIYVFNGTNWGPEYLLLLRSDGTKYNYTKRYDDALPGWNMNNRDKFYVADIDGNGKEDLFVFNNQDWSTQYLGRVITNGSTVNVNYQSNWIGGWNLGNSDKLIVGNRKTGRDNLFIHNTNWFSYMWSGNSGLYIKGMYKDYIHAFKHHDYGWY</sequence>
<dbReference type="SUPFAM" id="SSF69318">
    <property type="entry name" value="Integrin alpha N-terminal domain"/>
    <property type="match status" value="1"/>
</dbReference>
<feature type="chain" id="PRO_5047492929" evidence="2">
    <location>
        <begin position="23"/>
        <end position="696"/>
    </location>
</feature>
<keyword evidence="4" id="KW-1185">Reference proteome</keyword>
<gene>
    <name evidence="3" type="ORF">Q4Q40_13590</name>
</gene>
<dbReference type="EMBL" id="JAUOEL010000004">
    <property type="protein sequence ID" value="MDO5975225.1"/>
    <property type="molecule type" value="Genomic_DNA"/>
</dbReference>
<keyword evidence="1 2" id="KW-0732">Signal</keyword>
<proteinExistence type="predicted"/>
<dbReference type="Pfam" id="PF13517">
    <property type="entry name" value="FG-GAP_3"/>
    <property type="match status" value="1"/>
</dbReference>
<accession>A0ABT8WPZ6</accession>
<comment type="caution">
    <text evidence="3">The sequence shown here is derived from an EMBL/GenBank/DDBJ whole genome shotgun (WGS) entry which is preliminary data.</text>
</comment>
<dbReference type="Gene3D" id="3.40.390.10">
    <property type="entry name" value="Collagenase (Catalytic Domain)"/>
    <property type="match status" value="1"/>
</dbReference>
<dbReference type="Proteomes" id="UP001176806">
    <property type="component" value="Unassembled WGS sequence"/>
</dbReference>
<evidence type="ECO:0000256" key="1">
    <source>
        <dbReference type="ARBA" id="ARBA00022729"/>
    </source>
</evidence>
<evidence type="ECO:0000256" key="2">
    <source>
        <dbReference type="SAM" id="SignalP"/>
    </source>
</evidence>
<evidence type="ECO:0000313" key="3">
    <source>
        <dbReference type="EMBL" id="MDO5975225.1"/>
    </source>
</evidence>
<dbReference type="InterPro" id="IPR019026">
    <property type="entry name" value="Peptidase_M64_IgA"/>
</dbReference>
<organism evidence="3 4">
    <name type="scientific">Flavivirga jejuensis</name>
    <dbReference type="NCBI Taxonomy" id="870487"/>
    <lineage>
        <taxon>Bacteria</taxon>
        <taxon>Pseudomonadati</taxon>
        <taxon>Bacteroidota</taxon>
        <taxon>Flavobacteriia</taxon>
        <taxon>Flavobacteriales</taxon>
        <taxon>Flavobacteriaceae</taxon>
        <taxon>Flavivirga</taxon>
    </lineage>
</organism>
<dbReference type="Pfam" id="PF09471">
    <property type="entry name" value="Peptidase_M64"/>
    <property type="match status" value="1"/>
</dbReference>
<reference evidence="3" key="1">
    <citation type="submission" date="2023-07" db="EMBL/GenBank/DDBJ databases">
        <title>Two novel species in the genus Flavivirga.</title>
        <authorList>
            <person name="Kwon K."/>
        </authorList>
    </citation>
    <scope>NUCLEOTIDE SEQUENCE</scope>
    <source>
        <strain evidence="3">KACC 14158</strain>
    </source>
</reference>
<name>A0ABT8WPZ6_9FLAO</name>
<protein>
    <submittedName>
        <fullName evidence="3">M64 family metallopeptidase</fullName>
    </submittedName>
</protein>
<dbReference type="InterPro" id="IPR013517">
    <property type="entry name" value="FG-GAP"/>
</dbReference>
<feature type="signal peptide" evidence="2">
    <location>
        <begin position="1"/>
        <end position="22"/>
    </location>
</feature>
<evidence type="ECO:0000313" key="4">
    <source>
        <dbReference type="Proteomes" id="UP001176806"/>
    </source>
</evidence>
<dbReference type="RefSeq" id="WP_303302401.1">
    <property type="nucleotide sequence ID" value="NZ_BAABDA010000035.1"/>
</dbReference>
<dbReference type="Pfam" id="PF01839">
    <property type="entry name" value="FG-GAP"/>
    <property type="match status" value="1"/>
</dbReference>
<dbReference type="InterPro" id="IPR028994">
    <property type="entry name" value="Integrin_alpha_N"/>
</dbReference>
<dbReference type="InterPro" id="IPR024079">
    <property type="entry name" value="MetalloPept_cat_dom_sf"/>
</dbReference>
<dbReference type="Gene3D" id="2.130.10.130">
    <property type="entry name" value="Integrin alpha, N-terminal"/>
    <property type="match status" value="1"/>
</dbReference>